<dbReference type="RefSeq" id="WP_271216534.1">
    <property type="nucleotide sequence ID" value="NZ_BAAAVD010000040.1"/>
</dbReference>
<evidence type="ECO:0000313" key="3">
    <source>
        <dbReference type="Proteomes" id="UP001143474"/>
    </source>
</evidence>
<dbReference type="EMBL" id="BSEV01000002">
    <property type="protein sequence ID" value="GLK08010.1"/>
    <property type="molecule type" value="Genomic_DNA"/>
</dbReference>
<keyword evidence="1" id="KW-1133">Transmembrane helix</keyword>
<keyword evidence="3" id="KW-1185">Reference proteome</keyword>
<reference evidence="2" key="1">
    <citation type="journal article" date="2014" name="Int. J. Syst. Evol. Microbiol.">
        <title>Complete genome sequence of Corynebacterium casei LMG S-19264T (=DSM 44701T), isolated from a smear-ripened cheese.</title>
        <authorList>
            <consortium name="US DOE Joint Genome Institute (JGI-PGF)"/>
            <person name="Walter F."/>
            <person name="Albersmeier A."/>
            <person name="Kalinowski J."/>
            <person name="Ruckert C."/>
        </authorList>
    </citation>
    <scope>NUCLEOTIDE SEQUENCE</scope>
    <source>
        <strain evidence="2">VKM Ac-2007</strain>
    </source>
</reference>
<evidence type="ECO:0000256" key="1">
    <source>
        <dbReference type="SAM" id="Phobius"/>
    </source>
</evidence>
<accession>A0A9W6HX56</accession>
<name>A0A9W6HX56_9ACTN</name>
<dbReference type="AlphaFoldDB" id="A0A9W6HX56"/>
<proteinExistence type="predicted"/>
<feature type="transmembrane region" description="Helical" evidence="1">
    <location>
        <begin position="43"/>
        <end position="63"/>
    </location>
</feature>
<sequence length="449" mass="47853">MTTPMEDRLRQTFAARAATVPEHADPHAAILRRIRRTRRRHRTLLGGALALTAVLGLTAPAILRDAALWPDTVLVQGRNAPDWPIRGSLAADTALLDAVRTRLDDPDTRILYAGDRAGHRVVVAISPRKRSMSGALVLYGEAGAPVGELDEQEPFVAGGSGAKDSEVIAWFSAEGDSPLLVLGSPRMTSVRISPSVAYRPDGTPARVTRTLRTDEGLLLTTVPDAKPGQAEIKIPLWESSERPLRLPWRISTSHDEDASFRADVARAAGAATGHVKTEQAAGLLYSLGSLVTPHPRLTYRYLWGGSLGPGRDALIATVSGPGTPTFLAVQTTRTAPDGSSEQERLGRVVETPDLSRPIGWTTALTGPRDSAAVYVPGGAGSRVELRDGARTIAAGTADATGFALFSPGLPQERLRACEYRVLNAEGEVTHRGRLDLGDLSRAVLGGPDW</sequence>
<gene>
    <name evidence="2" type="ORF">GCM10017600_14150</name>
</gene>
<keyword evidence="1" id="KW-0472">Membrane</keyword>
<comment type="caution">
    <text evidence="2">The sequence shown here is derived from an EMBL/GenBank/DDBJ whole genome shotgun (WGS) entry which is preliminary data.</text>
</comment>
<dbReference type="Proteomes" id="UP001143474">
    <property type="component" value="Unassembled WGS sequence"/>
</dbReference>
<reference evidence="2" key="2">
    <citation type="submission" date="2023-01" db="EMBL/GenBank/DDBJ databases">
        <authorList>
            <person name="Sun Q."/>
            <person name="Evtushenko L."/>
        </authorList>
    </citation>
    <scope>NUCLEOTIDE SEQUENCE</scope>
    <source>
        <strain evidence="2">VKM Ac-2007</strain>
    </source>
</reference>
<keyword evidence="1" id="KW-0812">Transmembrane</keyword>
<evidence type="ECO:0000313" key="2">
    <source>
        <dbReference type="EMBL" id="GLK08010.1"/>
    </source>
</evidence>
<organism evidence="2 3">
    <name type="scientific">Streptosporangium carneum</name>
    <dbReference type="NCBI Taxonomy" id="47481"/>
    <lineage>
        <taxon>Bacteria</taxon>
        <taxon>Bacillati</taxon>
        <taxon>Actinomycetota</taxon>
        <taxon>Actinomycetes</taxon>
        <taxon>Streptosporangiales</taxon>
        <taxon>Streptosporangiaceae</taxon>
        <taxon>Streptosporangium</taxon>
    </lineage>
</organism>
<protein>
    <submittedName>
        <fullName evidence="2">Uncharacterized protein</fullName>
    </submittedName>
</protein>